<keyword evidence="3" id="KW-1185">Reference proteome</keyword>
<dbReference type="RefSeq" id="WP_166279109.1">
    <property type="nucleotide sequence ID" value="NZ_JAAFGS010000011.1"/>
</dbReference>
<proteinExistence type="predicted"/>
<evidence type="ECO:0000313" key="3">
    <source>
        <dbReference type="Proteomes" id="UP000800303"/>
    </source>
</evidence>
<accession>A0ABX0FAB2</accession>
<evidence type="ECO:0000259" key="1">
    <source>
        <dbReference type="Pfam" id="PF11181"/>
    </source>
</evidence>
<dbReference type="InterPro" id="IPR025889">
    <property type="entry name" value="GSP17M-like_dom"/>
</dbReference>
<dbReference type="Proteomes" id="UP000800303">
    <property type="component" value="Unassembled WGS sequence"/>
</dbReference>
<gene>
    <name evidence="2" type="ORF">GYN08_21490</name>
</gene>
<name>A0ABX0FAB2_9BACL</name>
<dbReference type="EMBL" id="JAAFGS010000011">
    <property type="protein sequence ID" value="NGZ77872.1"/>
    <property type="molecule type" value="Genomic_DNA"/>
</dbReference>
<feature type="domain" description="General stress protein 17M-like" evidence="1">
    <location>
        <begin position="29"/>
        <end position="122"/>
    </location>
</feature>
<comment type="caution">
    <text evidence="2">The sequence shown here is derived from an EMBL/GenBank/DDBJ whole genome shotgun (WGS) entry which is preliminary data.</text>
</comment>
<evidence type="ECO:0000313" key="2">
    <source>
        <dbReference type="EMBL" id="NGZ77872.1"/>
    </source>
</evidence>
<organism evidence="2 3">
    <name type="scientific">Saccharibacillus alkalitolerans</name>
    <dbReference type="NCBI Taxonomy" id="2705290"/>
    <lineage>
        <taxon>Bacteria</taxon>
        <taxon>Bacillati</taxon>
        <taxon>Bacillota</taxon>
        <taxon>Bacilli</taxon>
        <taxon>Bacillales</taxon>
        <taxon>Paenibacillaceae</taxon>
        <taxon>Saccharibacillus</taxon>
    </lineage>
</organism>
<reference evidence="2 3" key="1">
    <citation type="submission" date="2020-01" db="EMBL/GenBank/DDBJ databases">
        <title>Polyphasic characterisation and genomic insights into a novel alkali tolerant bacterium VR-M41.</title>
        <authorList>
            <person name="Vemuluri V.R."/>
        </authorList>
    </citation>
    <scope>NUCLEOTIDE SEQUENCE [LARGE SCALE GENOMIC DNA]</scope>
    <source>
        <strain evidence="2 3">VR-M41</strain>
    </source>
</reference>
<sequence length="133" mass="14480">MIVCAPCLSLFSEGACGNMDAADAKAYAKIVENGIQAVETVRELRMTGYTGDQLFVLAYDEGQTERTAEAAGVRPVFPDSDDPEMAGTQLFRSNAAELRERIASMGFSEQESAYYEEQLETGKVLVVAQTPRL</sequence>
<protein>
    <submittedName>
        <fullName evidence="2">General stress protein</fullName>
    </submittedName>
</protein>
<dbReference type="Pfam" id="PF11181">
    <property type="entry name" value="YflT"/>
    <property type="match status" value="1"/>
</dbReference>